<gene>
    <name evidence="5" type="ORF">KDA10_00395</name>
</gene>
<accession>A0A955IVU2</accession>
<dbReference type="Pfam" id="PF13408">
    <property type="entry name" value="Zn_ribbon_recom"/>
    <property type="match status" value="1"/>
</dbReference>
<dbReference type="EMBL" id="JAGQNY010000001">
    <property type="protein sequence ID" value="MCA9301816.1"/>
    <property type="molecule type" value="Genomic_DNA"/>
</dbReference>
<evidence type="ECO:0000259" key="4">
    <source>
        <dbReference type="Pfam" id="PF13408"/>
    </source>
</evidence>
<evidence type="ECO:0000313" key="6">
    <source>
        <dbReference type="Proteomes" id="UP000714817"/>
    </source>
</evidence>
<evidence type="ECO:0000313" key="5">
    <source>
        <dbReference type="EMBL" id="MCA9301816.1"/>
    </source>
</evidence>
<evidence type="ECO:0000256" key="2">
    <source>
        <dbReference type="ARBA" id="ARBA00023172"/>
    </source>
</evidence>
<dbReference type="AlphaFoldDB" id="A0A955IVU2"/>
<dbReference type="InterPro" id="IPR050639">
    <property type="entry name" value="SSR_resolvase"/>
</dbReference>
<reference evidence="5" key="2">
    <citation type="journal article" date="2021" name="Microbiome">
        <title>Successional dynamics and alternative stable states in a saline activated sludge microbial community over 9 years.</title>
        <authorList>
            <person name="Wang Y."/>
            <person name="Ye J."/>
            <person name="Ju F."/>
            <person name="Liu L."/>
            <person name="Boyd J.A."/>
            <person name="Deng Y."/>
            <person name="Parks D.H."/>
            <person name="Jiang X."/>
            <person name="Yin X."/>
            <person name="Woodcroft B.J."/>
            <person name="Tyson G.W."/>
            <person name="Hugenholtz P."/>
            <person name="Polz M.F."/>
            <person name="Zhang T."/>
        </authorList>
    </citation>
    <scope>NUCLEOTIDE SEQUENCE</scope>
    <source>
        <strain evidence="5">HKST-UBA80</strain>
    </source>
</reference>
<evidence type="ECO:0000256" key="1">
    <source>
        <dbReference type="ARBA" id="ARBA00023125"/>
    </source>
</evidence>
<sequence length="286" mass="33261">MVTKKEFNSVQEILSRKLKRKPKTHVHLYTGLIHCAECGCAITATHKEKHYPKTGNIGIYDYYHCSKRKPHVKCKQKSITLLDLEEQIIELVSSIEIPIEFRDWAVKYLTEKSKTESETSLQILESKQKEYKRLEKQLADLLTMRMNNEISSEEYLDIKVEVKAKRDELKDELSADEQNREAYLKKIEDVFNFATSVRERFENGGLTVKREILSLLGQNLMLNNRKLCIDLEKPFLIFKEGKNPEYVKNRRLEPVDLVAVTAKYGVSEPTDSTWLPRVDSNHQPTG</sequence>
<name>A0A955IVU2_UNCKA</name>
<evidence type="ECO:0000256" key="3">
    <source>
        <dbReference type="SAM" id="Coils"/>
    </source>
</evidence>
<protein>
    <submittedName>
        <fullName evidence="5">Zinc ribbon domain-containing protein</fullName>
    </submittedName>
</protein>
<feature type="coiled-coil region" evidence="3">
    <location>
        <begin position="117"/>
        <end position="186"/>
    </location>
</feature>
<dbReference type="Proteomes" id="UP000714817">
    <property type="component" value="Unassembled WGS sequence"/>
</dbReference>
<keyword evidence="3" id="KW-0175">Coiled coil</keyword>
<feature type="domain" description="Recombinase zinc beta ribbon" evidence="4">
    <location>
        <begin position="28"/>
        <end position="92"/>
    </location>
</feature>
<keyword evidence="2" id="KW-0233">DNA recombination</keyword>
<keyword evidence="1" id="KW-0238">DNA-binding</keyword>
<comment type="caution">
    <text evidence="5">The sequence shown here is derived from an EMBL/GenBank/DDBJ whole genome shotgun (WGS) entry which is preliminary data.</text>
</comment>
<proteinExistence type="predicted"/>
<dbReference type="GO" id="GO:0003677">
    <property type="term" value="F:DNA binding"/>
    <property type="evidence" value="ECO:0007669"/>
    <property type="project" value="UniProtKB-KW"/>
</dbReference>
<organism evidence="5 6">
    <name type="scientific">candidate division WWE3 bacterium</name>
    <dbReference type="NCBI Taxonomy" id="2053526"/>
    <lineage>
        <taxon>Bacteria</taxon>
        <taxon>Katanobacteria</taxon>
    </lineage>
</organism>
<dbReference type="PANTHER" id="PTHR30461:SF2">
    <property type="entry name" value="SERINE RECOMBINASE PINE-RELATED"/>
    <property type="match status" value="1"/>
</dbReference>
<reference evidence="5" key="1">
    <citation type="submission" date="2020-04" db="EMBL/GenBank/DDBJ databases">
        <authorList>
            <person name="Zhang T."/>
        </authorList>
    </citation>
    <scope>NUCLEOTIDE SEQUENCE</scope>
    <source>
        <strain evidence="5">HKST-UBA80</strain>
    </source>
</reference>
<dbReference type="InterPro" id="IPR025827">
    <property type="entry name" value="Zn_ribbon_recom_dom"/>
</dbReference>
<dbReference type="GO" id="GO:0000150">
    <property type="term" value="F:DNA strand exchange activity"/>
    <property type="evidence" value="ECO:0007669"/>
    <property type="project" value="TreeGrafter"/>
</dbReference>
<dbReference type="PANTHER" id="PTHR30461">
    <property type="entry name" value="DNA-INVERTASE FROM LAMBDOID PROPHAGE"/>
    <property type="match status" value="1"/>
</dbReference>